<dbReference type="AlphaFoldDB" id="A0A0N7KJG6"/>
<evidence type="ECO:0000313" key="2">
    <source>
        <dbReference type="Proteomes" id="UP000059680"/>
    </source>
</evidence>
<reference evidence="2" key="1">
    <citation type="journal article" date="2005" name="Nature">
        <title>The map-based sequence of the rice genome.</title>
        <authorList>
            <consortium name="International rice genome sequencing project (IRGSP)"/>
            <person name="Matsumoto T."/>
            <person name="Wu J."/>
            <person name="Kanamori H."/>
            <person name="Katayose Y."/>
            <person name="Fujisawa M."/>
            <person name="Namiki N."/>
            <person name="Mizuno H."/>
            <person name="Yamamoto K."/>
            <person name="Antonio B.A."/>
            <person name="Baba T."/>
            <person name="Sakata K."/>
            <person name="Nagamura Y."/>
            <person name="Aoki H."/>
            <person name="Arikawa K."/>
            <person name="Arita K."/>
            <person name="Bito T."/>
            <person name="Chiden Y."/>
            <person name="Fujitsuka N."/>
            <person name="Fukunaka R."/>
            <person name="Hamada M."/>
            <person name="Harada C."/>
            <person name="Hayashi A."/>
            <person name="Hijishita S."/>
            <person name="Honda M."/>
            <person name="Hosokawa S."/>
            <person name="Ichikawa Y."/>
            <person name="Idonuma A."/>
            <person name="Iijima M."/>
            <person name="Ikeda M."/>
            <person name="Ikeno M."/>
            <person name="Ito K."/>
            <person name="Ito S."/>
            <person name="Ito T."/>
            <person name="Ito Y."/>
            <person name="Ito Y."/>
            <person name="Iwabuchi A."/>
            <person name="Kamiya K."/>
            <person name="Karasawa W."/>
            <person name="Kurita K."/>
            <person name="Katagiri S."/>
            <person name="Kikuta A."/>
            <person name="Kobayashi H."/>
            <person name="Kobayashi N."/>
            <person name="Machita K."/>
            <person name="Maehara T."/>
            <person name="Masukawa M."/>
            <person name="Mizubayashi T."/>
            <person name="Mukai Y."/>
            <person name="Nagasaki H."/>
            <person name="Nagata Y."/>
            <person name="Naito S."/>
            <person name="Nakashima M."/>
            <person name="Nakama Y."/>
            <person name="Nakamichi Y."/>
            <person name="Nakamura M."/>
            <person name="Meguro A."/>
            <person name="Negishi M."/>
            <person name="Ohta I."/>
            <person name="Ohta T."/>
            <person name="Okamoto M."/>
            <person name="Ono N."/>
            <person name="Saji S."/>
            <person name="Sakaguchi M."/>
            <person name="Sakai K."/>
            <person name="Shibata M."/>
            <person name="Shimokawa T."/>
            <person name="Song J."/>
            <person name="Takazaki Y."/>
            <person name="Terasawa K."/>
            <person name="Tsugane M."/>
            <person name="Tsuji K."/>
            <person name="Ueda S."/>
            <person name="Waki K."/>
            <person name="Yamagata H."/>
            <person name="Yamamoto M."/>
            <person name="Yamamoto S."/>
            <person name="Yamane H."/>
            <person name="Yoshiki S."/>
            <person name="Yoshihara R."/>
            <person name="Yukawa K."/>
            <person name="Zhong H."/>
            <person name="Yano M."/>
            <person name="Yuan Q."/>
            <person name="Ouyang S."/>
            <person name="Liu J."/>
            <person name="Jones K.M."/>
            <person name="Gansberger K."/>
            <person name="Moffat K."/>
            <person name="Hill J."/>
            <person name="Bera J."/>
            <person name="Fadrosh D."/>
            <person name="Jin S."/>
            <person name="Johri S."/>
            <person name="Kim M."/>
            <person name="Overton L."/>
            <person name="Reardon M."/>
            <person name="Tsitrin T."/>
            <person name="Vuong H."/>
            <person name="Weaver B."/>
            <person name="Ciecko A."/>
            <person name="Tallon L."/>
            <person name="Jackson J."/>
            <person name="Pai G."/>
            <person name="Aken S.V."/>
            <person name="Utterback T."/>
            <person name="Reidmuller S."/>
            <person name="Feldblyum T."/>
            <person name="Hsiao J."/>
            <person name="Zismann V."/>
            <person name="Iobst S."/>
            <person name="de Vazeille A.R."/>
            <person name="Buell C.R."/>
            <person name="Ying K."/>
            <person name="Li Y."/>
            <person name="Lu T."/>
            <person name="Huang Y."/>
            <person name="Zhao Q."/>
            <person name="Feng Q."/>
            <person name="Zhang L."/>
            <person name="Zhu J."/>
            <person name="Weng Q."/>
            <person name="Mu J."/>
            <person name="Lu Y."/>
            <person name="Fan D."/>
            <person name="Liu Y."/>
            <person name="Guan J."/>
            <person name="Zhang Y."/>
            <person name="Yu S."/>
            <person name="Liu X."/>
            <person name="Zhang Y."/>
            <person name="Hong G."/>
            <person name="Han B."/>
            <person name="Choisne N."/>
            <person name="Demange N."/>
            <person name="Orjeda G."/>
            <person name="Samain S."/>
            <person name="Cattolico L."/>
            <person name="Pelletier E."/>
            <person name="Couloux A."/>
            <person name="Segurens B."/>
            <person name="Wincker P."/>
            <person name="D'Hont A."/>
            <person name="Scarpelli C."/>
            <person name="Weissenbach J."/>
            <person name="Salanoubat M."/>
            <person name="Quetier F."/>
            <person name="Yu Y."/>
            <person name="Kim H.R."/>
            <person name="Rambo T."/>
            <person name="Currie J."/>
            <person name="Collura K."/>
            <person name="Luo M."/>
            <person name="Yang T."/>
            <person name="Ammiraju J.S.S."/>
            <person name="Engler F."/>
            <person name="Soderlund C."/>
            <person name="Wing R.A."/>
            <person name="Palmer L.E."/>
            <person name="de la Bastide M."/>
            <person name="Spiegel L."/>
            <person name="Nascimento L."/>
            <person name="Zutavern T."/>
            <person name="O'Shaughnessy A."/>
            <person name="Dike S."/>
            <person name="Dedhia N."/>
            <person name="Preston R."/>
            <person name="Balija V."/>
            <person name="McCombie W.R."/>
            <person name="Chow T."/>
            <person name="Chen H."/>
            <person name="Chung M."/>
            <person name="Chen C."/>
            <person name="Shaw J."/>
            <person name="Wu H."/>
            <person name="Hsiao K."/>
            <person name="Chao Y."/>
            <person name="Chu M."/>
            <person name="Cheng C."/>
            <person name="Hour A."/>
            <person name="Lee P."/>
            <person name="Lin S."/>
            <person name="Lin Y."/>
            <person name="Liou J."/>
            <person name="Liu S."/>
            <person name="Hsing Y."/>
            <person name="Raghuvanshi S."/>
            <person name="Mohanty A."/>
            <person name="Bharti A.K."/>
            <person name="Gaur A."/>
            <person name="Gupta V."/>
            <person name="Kumar D."/>
            <person name="Ravi V."/>
            <person name="Vij S."/>
            <person name="Kapur A."/>
            <person name="Khurana P."/>
            <person name="Khurana P."/>
            <person name="Khurana J.P."/>
            <person name="Tyagi A.K."/>
            <person name="Gaikwad K."/>
            <person name="Singh A."/>
            <person name="Dalal V."/>
            <person name="Srivastava S."/>
            <person name="Dixit A."/>
            <person name="Pal A.K."/>
            <person name="Ghazi I.A."/>
            <person name="Yadav M."/>
            <person name="Pandit A."/>
            <person name="Bhargava A."/>
            <person name="Sureshbabu K."/>
            <person name="Batra K."/>
            <person name="Sharma T.R."/>
            <person name="Mohapatra T."/>
            <person name="Singh N.K."/>
            <person name="Messing J."/>
            <person name="Nelson A.B."/>
            <person name="Fuks G."/>
            <person name="Kavchok S."/>
            <person name="Keizer G."/>
            <person name="Linton E."/>
            <person name="Llaca V."/>
            <person name="Song R."/>
            <person name="Tanyolac B."/>
            <person name="Young S."/>
            <person name="Ho-Il K."/>
            <person name="Hahn J.H."/>
            <person name="Sangsakoo G."/>
            <person name="Vanavichit A."/>
            <person name="de Mattos Luiz.A.T."/>
            <person name="Zimmer P.D."/>
            <person name="Malone G."/>
            <person name="Dellagostin O."/>
            <person name="de Oliveira A.C."/>
            <person name="Bevan M."/>
            <person name="Bancroft I."/>
            <person name="Minx P."/>
            <person name="Cordum H."/>
            <person name="Wilson R."/>
            <person name="Cheng Z."/>
            <person name="Jin W."/>
            <person name="Jiang J."/>
            <person name="Leong S.A."/>
            <person name="Iwama H."/>
            <person name="Gojobori T."/>
            <person name="Itoh T."/>
            <person name="Niimura Y."/>
            <person name="Fujii Y."/>
            <person name="Habara T."/>
            <person name="Sakai H."/>
            <person name="Sato Y."/>
            <person name="Wilson G."/>
            <person name="Kumar K."/>
            <person name="McCouch S."/>
            <person name="Juretic N."/>
            <person name="Hoen D."/>
            <person name="Wright S."/>
            <person name="Bruskiewich R."/>
            <person name="Bureau T."/>
            <person name="Miyao A."/>
            <person name="Hirochika H."/>
            <person name="Nishikawa T."/>
            <person name="Kadowaki K."/>
            <person name="Sugiura M."/>
            <person name="Burr B."/>
            <person name="Sasaki T."/>
        </authorList>
    </citation>
    <scope>NUCLEOTIDE SEQUENCE [LARGE SCALE GENOMIC DNA]</scope>
    <source>
        <strain evidence="2">cv. Nipponbare</strain>
    </source>
</reference>
<dbReference type="InParanoid" id="A0A0N7KJG6"/>
<evidence type="ECO:0000313" key="1">
    <source>
        <dbReference type="EMBL" id="BAS90361.1"/>
    </source>
</evidence>
<organism evidence="1 2">
    <name type="scientific">Oryza sativa subsp. japonica</name>
    <name type="common">Rice</name>
    <dbReference type="NCBI Taxonomy" id="39947"/>
    <lineage>
        <taxon>Eukaryota</taxon>
        <taxon>Viridiplantae</taxon>
        <taxon>Streptophyta</taxon>
        <taxon>Embryophyta</taxon>
        <taxon>Tracheophyta</taxon>
        <taxon>Spermatophyta</taxon>
        <taxon>Magnoliopsida</taxon>
        <taxon>Liliopsida</taxon>
        <taxon>Poales</taxon>
        <taxon>Poaceae</taxon>
        <taxon>BOP clade</taxon>
        <taxon>Oryzoideae</taxon>
        <taxon>Oryzeae</taxon>
        <taxon>Oryzinae</taxon>
        <taxon>Oryza</taxon>
        <taxon>Oryza sativa</taxon>
    </lineage>
</organism>
<dbReference type="Proteomes" id="UP000059680">
    <property type="component" value="Chromosome 4"/>
</dbReference>
<keyword evidence="2" id="KW-1185">Reference proteome</keyword>
<dbReference type="PaxDb" id="39947-A0A0N7KJG6"/>
<proteinExistence type="predicted"/>
<sequence length="129" mass="13558">MPQPPPSVCTRSVTSVALPTHGDGGGCCRVPLSPFDAYWVALLDSLKALLPAFYRFASALVYSPEEEEEEGSLSIVVEAGGGVAFVEAEAFVASVVRSPRGMMVAGLGPRFAMQQQPTVFALPPPPPPQ</sequence>
<gene>
    <name evidence="1" type="ordered locus">Os04g0549000</name>
    <name evidence="1" type="ORF">OSNPB_040549000</name>
</gene>
<dbReference type="EMBL" id="AP014960">
    <property type="protein sequence ID" value="BAS90361.1"/>
    <property type="molecule type" value="Genomic_DNA"/>
</dbReference>
<accession>A0A0N7KJG6</accession>
<name>A0A0N7KJG6_ORYSJ</name>
<reference evidence="1 2" key="2">
    <citation type="journal article" date="2013" name="Plant Cell Physiol.">
        <title>Rice Annotation Project Database (RAP-DB): an integrative and interactive database for rice genomics.</title>
        <authorList>
            <person name="Sakai H."/>
            <person name="Lee S.S."/>
            <person name="Tanaka T."/>
            <person name="Numa H."/>
            <person name="Kim J."/>
            <person name="Kawahara Y."/>
            <person name="Wakimoto H."/>
            <person name="Yang C.C."/>
            <person name="Iwamoto M."/>
            <person name="Abe T."/>
            <person name="Yamada Y."/>
            <person name="Muto A."/>
            <person name="Inokuchi H."/>
            <person name="Ikemura T."/>
            <person name="Matsumoto T."/>
            <person name="Sasaki T."/>
            <person name="Itoh T."/>
        </authorList>
    </citation>
    <scope>NUCLEOTIDE SEQUENCE [LARGE SCALE GENOMIC DNA]</scope>
    <source>
        <strain evidence="2">cv. Nipponbare</strain>
    </source>
</reference>
<protein>
    <submittedName>
        <fullName evidence="1">Os04g0549000 protein</fullName>
    </submittedName>
</protein>
<dbReference type="STRING" id="39947.A0A0N7KJG6"/>
<reference evidence="1 2" key="3">
    <citation type="journal article" date="2013" name="Rice">
        <title>Improvement of the Oryza sativa Nipponbare reference genome using next generation sequence and optical map data.</title>
        <authorList>
            <person name="Kawahara Y."/>
            <person name="de la Bastide M."/>
            <person name="Hamilton J.P."/>
            <person name="Kanamori H."/>
            <person name="McCombie W.R."/>
            <person name="Ouyang S."/>
            <person name="Schwartz D.C."/>
            <person name="Tanaka T."/>
            <person name="Wu J."/>
            <person name="Zhou S."/>
            <person name="Childs K.L."/>
            <person name="Davidson R.M."/>
            <person name="Lin H."/>
            <person name="Quesada-Ocampo L."/>
            <person name="Vaillancourt B."/>
            <person name="Sakai H."/>
            <person name="Lee S.S."/>
            <person name="Kim J."/>
            <person name="Numa H."/>
            <person name="Itoh T."/>
            <person name="Buell C.R."/>
            <person name="Matsumoto T."/>
        </authorList>
    </citation>
    <scope>NUCLEOTIDE SEQUENCE [LARGE SCALE GENOMIC DNA]</scope>
    <source>
        <strain evidence="2">cv. Nipponbare</strain>
    </source>
</reference>